<accession>A0A9P0CYY2</accession>
<feature type="region of interest" description="Disordered" evidence="1">
    <location>
        <begin position="107"/>
        <end position="147"/>
    </location>
</feature>
<proteinExistence type="predicted"/>
<name>A0A9P0CYY2_9CUCU</name>
<organism evidence="2 3">
    <name type="scientific">Psylliodes chrysocephalus</name>
    <dbReference type="NCBI Taxonomy" id="3402493"/>
    <lineage>
        <taxon>Eukaryota</taxon>
        <taxon>Metazoa</taxon>
        <taxon>Ecdysozoa</taxon>
        <taxon>Arthropoda</taxon>
        <taxon>Hexapoda</taxon>
        <taxon>Insecta</taxon>
        <taxon>Pterygota</taxon>
        <taxon>Neoptera</taxon>
        <taxon>Endopterygota</taxon>
        <taxon>Coleoptera</taxon>
        <taxon>Polyphaga</taxon>
        <taxon>Cucujiformia</taxon>
        <taxon>Chrysomeloidea</taxon>
        <taxon>Chrysomelidae</taxon>
        <taxon>Galerucinae</taxon>
        <taxon>Alticini</taxon>
        <taxon>Psylliodes</taxon>
    </lineage>
</organism>
<protein>
    <submittedName>
        <fullName evidence="2">Uncharacterized protein</fullName>
    </submittedName>
</protein>
<gene>
    <name evidence="2" type="ORF">PSYICH_LOCUS11480</name>
</gene>
<feature type="compositionally biased region" description="Basic and acidic residues" evidence="1">
    <location>
        <begin position="107"/>
        <end position="117"/>
    </location>
</feature>
<keyword evidence="3" id="KW-1185">Reference proteome</keyword>
<dbReference type="OrthoDB" id="6784187at2759"/>
<dbReference type="Proteomes" id="UP001153636">
    <property type="component" value="Chromosome 5"/>
</dbReference>
<dbReference type="EMBL" id="OV651817">
    <property type="protein sequence ID" value="CAH1110971.1"/>
    <property type="molecule type" value="Genomic_DNA"/>
</dbReference>
<evidence type="ECO:0000256" key="1">
    <source>
        <dbReference type="SAM" id="MobiDB-lite"/>
    </source>
</evidence>
<reference evidence="2" key="1">
    <citation type="submission" date="2022-01" db="EMBL/GenBank/DDBJ databases">
        <authorList>
            <person name="King R."/>
        </authorList>
    </citation>
    <scope>NUCLEOTIDE SEQUENCE</scope>
</reference>
<dbReference type="AlphaFoldDB" id="A0A9P0CYY2"/>
<evidence type="ECO:0000313" key="2">
    <source>
        <dbReference type="EMBL" id="CAH1110971.1"/>
    </source>
</evidence>
<evidence type="ECO:0000313" key="3">
    <source>
        <dbReference type="Proteomes" id="UP001153636"/>
    </source>
</evidence>
<feature type="compositionally biased region" description="Polar residues" evidence="1">
    <location>
        <begin position="118"/>
        <end position="137"/>
    </location>
</feature>
<sequence>MPKMGADGLNKKCGRLSHNCCLKLMKNVIFNQDETVICCSDVEVEGVTLDHENTSVSEIVSDDVTNSTDKITIKYLDELIKQKDLIIRNQDIAINALQEQIKLLKHKNPEQEAEKNGKQSLPINNKSHSTVTATNSKISKDKQPISKQQVSRAMLNVESERICQNIVGLGNAGADPKPAQKRSGRNILTGSGLSTSGCPFKAADLVPNLINKPRYYHATHFEPQTDEIELFNYLKGFAANVKVEKLNARQPEMYASFKISVPENESEKILNAEIWPDKVVVNRFLFPRRH</sequence>